<dbReference type="InterPro" id="IPR012341">
    <property type="entry name" value="6hp_glycosidase-like_sf"/>
</dbReference>
<dbReference type="EMBL" id="DXGH01000023">
    <property type="protein sequence ID" value="HIW80674.1"/>
    <property type="molecule type" value="Genomic_DNA"/>
</dbReference>
<dbReference type="InterPro" id="IPR014756">
    <property type="entry name" value="Ig_E-set"/>
</dbReference>
<dbReference type="SUPFAM" id="SSF48208">
    <property type="entry name" value="Six-hairpin glycosidases"/>
    <property type="match status" value="1"/>
</dbReference>
<feature type="domain" description="Glycoside hydrolase family 9" evidence="6">
    <location>
        <begin position="221"/>
        <end position="399"/>
    </location>
</feature>
<gene>
    <name evidence="8" type="ORF">H9742_03960</name>
</gene>
<dbReference type="Pfam" id="PF00759">
    <property type="entry name" value="Glyco_hydro_9"/>
    <property type="match status" value="1"/>
</dbReference>
<dbReference type="PROSITE" id="PS51257">
    <property type="entry name" value="PROKAR_LIPOPROTEIN"/>
    <property type="match status" value="1"/>
</dbReference>
<organism evidence="8 9">
    <name type="scientific">Candidatus Acetatifactor stercoripullorum</name>
    <dbReference type="NCBI Taxonomy" id="2838414"/>
    <lineage>
        <taxon>Bacteria</taxon>
        <taxon>Bacillati</taxon>
        <taxon>Bacillota</taxon>
        <taxon>Clostridia</taxon>
        <taxon>Lachnospirales</taxon>
        <taxon>Lachnospiraceae</taxon>
        <taxon>Acetatifactor</taxon>
    </lineage>
</organism>
<keyword evidence="3" id="KW-0119">Carbohydrate metabolism</keyword>
<dbReference type="Gene3D" id="2.60.40.10">
    <property type="entry name" value="Immunoglobulins"/>
    <property type="match status" value="1"/>
</dbReference>
<dbReference type="Gene3D" id="1.50.10.10">
    <property type="match status" value="1"/>
</dbReference>
<sequence>MKRYMGIGPAVCVGLAALLLGGCTGTDTQGASQGLSRGTVLSMESTPVIDYTLPHLTPNILVDSIGYEAGREKEAAVKGKELPETFWLYDAETGEVVYRGTIEEESCDQELGLYMGYADFSEYTGEGTYYLECQGIGRSYSFSIQKNLYGQLYEELSQEILARCTENTAQVWEVMELLTACEWYPQLLTDADENQIPDTLEEIGLWIQTVEEAEAFEENDALYAALLAKFSYVYQKYDRTFATQCLQKASQVFEKAQSTLQKDTEIFFALTELFRATGLSTYGKQIRDYRTYFENNTSYLEEEEYLYGSMTYLSTRQKVDRELCSIFMEKLMDRGEEISVRCEEIIHPLEARNNGAGQLLNQAGQLSCANYVLNNYQYTSVIEKFLHYLMGENLESVCFYSPKEAQSGYLLLFAQLAATADITEGQTIDE</sequence>
<dbReference type="InterPro" id="IPR013783">
    <property type="entry name" value="Ig-like_fold"/>
</dbReference>
<keyword evidence="4" id="KW-0624">Polysaccharide degradation</keyword>
<dbReference type="AlphaFoldDB" id="A0A9D1R3M9"/>
<feature type="signal peptide" evidence="5">
    <location>
        <begin position="1"/>
        <end position="21"/>
    </location>
</feature>
<feature type="domain" description="Cellulase Ig-like" evidence="7">
    <location>
        <begin position="57"/>
        <end position="137"/>
    </location>
</feature>
<dbReference type="Proteomes" id="UP000824265">
    <property type="component" value="Unassembled WGS sequence"/>
</dbReference>
<dbReference type="GO" id="GO:0030245">
    <property type="term" value="P:cellulose catabolic process"/>
    <property type="evidence" value="ECO:0007669"/>
    <property type="project" value="UniProtKB-KW"/>
</dbReference>
<feature type="chain" id="PRO_5038516109" evidence="5">
    <location>
        <begin position="22"/>
        <end position="430"/>
    </location>
</feature>
<dbReference type="CDD" id="cd02850">
    <property type="entry name" value="E_set_Cellulase_N"/>
    <property type="match status" value="1"/>
</dbReference>
<comment type="similarity">
    <text evidence="1">Belongs to the glycosyl hydrolase 9 (cellulase E) family.</text>
</comment>
<evidence type="ECO:0000256" key="5">
    <source>
        <dbReference type="SAM" id="SignalP"/>
    </source>
</evidence>
<evidence type="ECO:0000256" key="2">
    <source>
        <dbReference type="ARBA" id="ARBA00023001"/>
    </source>
</evidence>
<dbReference type="GO" id="GO:0008810">
    <property type="term" value="F:cellulase activity"/>
    <property type="evidence" value="ECO:0007669"/>
    <property type="project" value="InterPro"/>
</dbReference>
<keyword evidence="8" id="KW-0378">Hydrolase</keyword>
<evidence type="ECO:0000313" key="9">
    <source>
        <dbReference type="Proteomes" id="UP000824265"/>
    </source>
</evidence>
<proteinExistence type="inferred from homology"/>
<reference evidence="8" key="2">
    <citation type="submission" date="2021-04" db="EMBL/GenBank/DDBJ databases">
        <authorList>
            <person name="Gilroy R."/>
        </authorList>
    </citation>
    <scope>NUCLEOTIDE SEQUENCE</scope>
    <source>
        <strain evidence="8">CHK195-6426</strain>
    </source>
</reference>
<evidence type="ECO:0000313" key="8">
    <source>
        <dbReference type="EMBL" id="HIW80674.1"/>
    </source>
</evidence>
<dbReference type="InterPro" id="IPR004197">
    <property type="entry name" value="Cellulase_Ig-like"/>
</dbReference>
<evidence type="ECO:0000259" key="7">
    <source>
        <dbReference type="Pfam" id="PF02927"/>
    </source>
</evidence>
<keyword evidence="2" id="KW-0136">Cellulose degradation</keyword>
<evidence type="ECO:0000259" key="6">
    <source>
        <dbReference type="Pfam" id="PF00759"/>
    </source>
</evidence>
<protein>
    <submittedName>
        <fullName evidence="8">Glycoside hydrolase family 9 protein</fullName>
    </submittedName>
</protein>
<name>A0A9D1R3M9_9FIRM</name>
<accession>A0A9D1R3M9</accession>
<dbReference type="Pfam" id="PF02927">
    <property type="entry name" value="CelD_N"/>
    <property type="match status" value="1"/>
</dbReference>
<dbReference type="RefSeq" id="WP_318703667.1">
    <property type="nucleotide sequence ID" value="NZ_CALWMU010000005.1"/>
</dbReference>
<comment type="caution">
    <text evidence="8">The sequence shown here is derived from an EMBL/GenBank/DDBJ whole genome shotgun (WGS) entry which is preliminary data.</text>
</comment>
<evidence type="ECO:0000256" key="3">
    <source>
        <dbReference type="ARBA" id="ARBA00023277"/>
    </source>
</evidence>
<dbReference type="SUPFAM" id="SSF81296">
    <property type="entry name" value="E set domains"/>
    <property type="match status" value="1"/>
</dbReference>
<keyword evidence="5" id="KW-0732">Signal</keyword>
<evidence type="ECO:0000256" key="1">
    <source>
        <dbReference type="ARBA" id="ARBA00007072"/>
    </source>
</evidence>
<reference evidence="8" key="1">
    <citation type="journal article" date="2021" name="PeerJ">
        <title>Extensive microbial diversity within the chicken gut microbiome revealed by metagenomics and culture.</title>
        <authorList>
            <person name="Gilroy R."/>
            <person name="Ravi A."/>
            <person name="Getino M."/>
            <person name="Pursley I."/>
            <person name="Horton D.L."/>
            <person name="Alikhan N.F."/>
            <person name="Baker D."/>
            <person name="Gharbi K."/>
            <person name="Hall N."/>
            <person name="Watson M."/>
            <person name="Adriaenssens E.M."/>
            <person name="Foster-Nyarko E."/>
            <person name="Jarju S."/>
            <person name="Secka A."/>
            <person name="Antonio M."/>
            <person name="Oren A."/>
            <person name="Chaudhuri R.R."/>
            <person name="La Ragione R."/>
            <person name="Hildebrand F."/>
            <person name="Pallen M.J."/>
        </authorList>
    </citation>
    <scope>NUCLEOTIDE SEQUENCE</scope>
    <source>
        <strain evidence="8">CHK195-6426</strain>
    </source>
</reference>
<dbReference type="InterPro" id="IPR001701">
    <property type="entry name" value="Glyco_hydro_9"/>
</dbReference>
<evidence type="ECO:0000256" key="4">
    <source>
        <dbReference type="ARBA" id="ARBA00023326"/>
    </source>
</evidence>
<dbReference type="InterPro" id="IPR008928">
    <property type="entry name" value="6-hairpin_glycosidase_sf"/>
</dbReference>